<reference evidence="2" key="1">
    <citation type="journal article" date="2019" name="Int. J. Syst. Evol. Microbiol.">
        <title>The Global Catalogue of Microorganisms (GCM) 10K type strain sequencing project: providing services to taxonomists for standard genome sequencing and annotation.</title>
        <authorList>
            <consortium name="The Broad Institute Genomics Platform"/>
            <consortium name="The Broad Institute Genome Sequencing Center for Infectious Disease"/>
            <person name="Wu L."/>
            <person name="Ma J."/>
        </authorList>
    </citation>
    <scope>NUCLEOTIDE SEQUENCE [LARGE SCALE GENOMIC DNA]</scope>
    <source>
        <strain evidence="2">CCUG 50349</strain>
    </source>
</reference>
<evidence type="ECO:0000313" key="1">
    <source>
        <dbReference type="EMBL" id="MFC4740303.1"/>
    </source>
</evidence>
<sequence>MKNTFLIFALFLILSSCQDDSKLETITVNNKYTLDVFSNMSKTKELNDEASLQYQNIFKELYVIVIDESAEQFENVIIDNGLQELYQPDLDGYTSLIVDGFESEEGVGDISEAKDTIINGLEAKVFDLEGKVEEYDVYYKLAFLKSQKSYYQIMTWTLLDKKEDFEEKMDKMIYSFKEIRNKTVAK</sequence>
<organism evidence="1 2">
    <name type="scientific">Flavobacterium ponti</name>
    <dbReference type="NCBI Taxonomy" id="665133"/>
    <lineage>
        <taxon>Bacteria</taxon>
        <taxon>Pseudomonadati</taxon>
        <taxon>Bacteroidota</taxon>
        <taxon>Flavobacteriia</taxon>
        <taxon>Flavobacteriales</taxon>
        <taxon>Flavobacteriaceae</taxon>
        <taxon>Flavobacterium</taxon>
    </lineage>
</organism>
<comment type="caution">
    <text evidence="1">The sequence shown here is derived from an EMBL/GenBank/DDBJ whole genome shotgun (WGS) entry which is preliminary data.</text>
</comment>
<keyword evidence="2" id="KW-1185">Reference proteome</keyword>
<evidence type="ECO:0000313" key="2">
    <source>
        <dbReference type="Proteomes" id="UP001595885"/>
    </source>
</evidence>
<gene>
    <name evidence="1" type="ORF">ACFO3U_09895</name>
</gene>
<dbReference type="PROSITE" id="PS51257">
    <property type="entry name" value="PROKAR_LIPOPROTEIN"/>
    <property type="match status" value="1"/>
</dbReference>
<dbReference type="Gene3D" id="3.40.1000.10">
    <property type="entry name" value="Mog1/PsbP, alpha/beta/alpha sandwich"/>
    <property type="match status" value="1"/>
</dbReference>
<accession>A0ABV9P3X8</accession>
<dbReference type="EMBL" id="JBHSGW010000025">
    <property type="protein sequence ID" value="MFC4740303.1"/>
    <property type="molecule type" value="Genomic_DNA"/>
</dbReference>
<dbReference type="Proteomes" id="UP001595885">
    <property type="component" value="Unassembled WGS sequence"/>
</dbReference>
<protein>
    <submittedName>
        <fullName evidence="1">Uncharacterized protein</fullName>
    </submittedName>
</protein>
<dbReference type="RefSeq" id="WP_379741405.1">
    <property type="nucleotide sequence ID" value="NZ_JBHSGW010000025.1"/>
</dbReference>
<name>A0ABV9P3X8_9FLAO</name>
<proteinExistence type="predicted"/>